<dbReference type="InterPro" id="IPR002347">
    <property type="entry name" value="SDR_fam"/>
</dbReference>
<dbReference type="Proteomes" id="UP000663877">
    <property type="component" value="Unassembled WGS sequence"/>
</dbReference>
<protein>
    <submittedName>
        <fullName evidence="3">Uncharacterized protein</fullName>
    </submittedName>
</protein>
<evidence type="ECO:0000313" key="5">
    <source>
        <dbReference type="Proteomes" id="UP000663832"/>
    </source>
</evidence>
<evidence type="ECO:0000313" key="1">
    <source>
        <dbReference type="EMBL" id="CAF0844460.1"/>
    </source>
</evidence>
<comment type="caution">
    <text evidence="3">The sequence shown here is derived from an EMBL/GenBank/DDBJ whole genome shotgun (WGS) entry which is preliminary data.</text>
</comment>
<proteinExistence type="predicted"/>
<dbReference type="Pfam" id="PF00106">
    <property type="entry name" value="adh_short"/>
    <property type="match status" value="1"/>
</dbReference>
<dbReference type="EMBL" id="CAJNOI010000055">
    <property type="protein sequence ID" value="CAF0956708.1"/>
    <property type="molecule type" value="Genomic_DNA"/>
</dbReference>
<dbReference type="SUPFAM" id="SSF51735">
    <property type="entry name" value="NAD(P)-binding Rossmann-fold domains"/>
    <property type="match status" value="1"/>
</dbReference>
<reference evidence="3" key="1">
    <citation type="submission" date="2021-02" db="EMBL/GenBank/DDBJ databases">
        <authorList>
            <person name="Nowell W R."/>
        </authorList>
    </citation>
    <scope>NUCLEOTIDE SEQUENCE</scope>
</reference>
<dbReference type="EMBL" id="CAJNOM010000296">
    <property type="protein sequence ID" value="CAF1331052.1"/>
    <property type="molecule type" value="Genomic_DNA"/>
</dbReference>
<evidence type="ECO:0000313" key="3">
    <source>
        <dbReference type="EMBL" id="CAF1331052.1"/>
    </source>
</evidence>
<organism evidence="3 5">
    <name type="scientific">Adineta steineri</name>
    <dbReference type="NCBI Taxonomy" id="433720"/>
    <lineage>
        <taxon>Eukaryota</taxon>
        <taxon>Metazoa</taxon>
        <taxon>Spiralia</taxon>
        <taxon>Gnathifera</taxon>
        <taxon>Rotifera</taxon>
        <taxon>Eurotatoria</taxon>
        <taxon>Bdelloidea</taxon>
        <taxon>Adinetida</taxon>
        <taxon>Adinetidae</taxon>
        <taxon>Adineta</taxon>
    </lineage>
</organism>
<sequence>MKSALISEDKRAIELCIDITGDTSIQKAVEQLEQRLHGNDLNCLINNVGMTTELRFSNIYEKDMMETYRQNVIGP</sequence>
<dbReference type="EMBL" id="CAJNOM010000296">
    <property type="protein sequence ID" value="CAF1331335.1"/>
    <property type="molecule type" value="Genomic_DNA"/>
</dbReference>
<dbReference type="InterPro" id="IPR036291">
    <property type="entry name" value="NAD(P)-bd_dom_sf"/>
</dbReference>
<gene>
    <name evidence="2" type="ORF">BJG266_LOCUS13519</name>
    <name evidence="1" type="ORF">BJG266_LOCUS7494</name>
    <name evidence="3" type="ORF">QVE165_LOCUS32891</name>
    <name evidence="4" type="ORF">QVE165_LOCUS32908</name>
</gene>
<dbReference type="AlphaFoldDB" id="A0A815FX10"/>
<dbReference type="Gene3D" id="3.40.50.720">
    <property type="entry name" value="NAD(P)-binding Rossmann-like Domain"/>
    <property type="match status" value="1"/>
</dbReference>
<dbReference type="OrthoDB" id="7289984at2759"/>
<keyword evidence="5" id="KW-1185">Reference proteome</keyword>
<dbReference type="EMBL" id="CAJNOI010000022">
    <property type="protein sequence ID" value="CAF0844460.1"/>
    <property type="molecule type" value="Genomic_DNA"/>
</dbReference>
<evidence type="ECO:0000313" key="2">
    <source>
        <dbReference type="EMBL" id="CAF0956708.1"/>
    </source>
</evidence>
<dbReference type="Proteomes" id="UP000663832">
    <property type="component" value="Unassembled WGS sequence"/>
</dbReference>
<evidence type="ECO:0000313" key="4">
    <source>
        <dbReference type="EMBL" id="CAF1331335.1"/>
    </source>
</evidence>
<name>A0A815FX10_9BILA</name>
<accession>A0A815FX10</accession>